<reference evidence="1 2" key="1">
    <citation type="submission" date="2019-06" db="EMBL/GenBank/DDBJ databases">
        <title>Sequencing the genomes of 1000 actinobacteria strains.</title>
        <authorList>
            <person name="Klenk H.-P."/>
        </authorList>
    </citation>
    <scope>NUCLEOTIDE SEQUENCE [LARGE SCALE GENOMIC DNA]</scope>
    <source>
        <strain evidence="1 2">DSM 45511</strain>
    </source>
</reference>
<dbReference type="SUPFAM" id="SSF54637">
    <property type="entry name" value="Thioesterase/thiol ester dehydrase-isomerase"/>
    <property type="match status" value="1"/>
</dbReference>
<protein>
    <submittedName>
        <fullName evidence="1">Acyl-CoA thioester hydrolase</fullName>
    </submittedName>
</protein>
<dbReference type="EMBL" id="VFPH01000003">
    <property type="protein sequence ID" value="TQM35987.1"/>
    <property type="molecule type" value="Genomic_DNA"/>
</dbReference>
<proteinExistence type="predicted"/>
<comment type="caution">
    <text evidence="1">The sequence shown here is derived from an EMBL/GenBank/DDBJ whole genome shotgun (WGS) entry which is preliminary data.</text>
</comment>
<dbReference type="GO" id="GO:0047617">
    <property type="term" value="F:fatty acyl-CoA hydrolase activity"/>
    <property type="evidence" value="ECO:0007669"/>
    <property type="project" value="TreeGrafter"/>
</dbReference>
<dbReference type="PANTHER" id="PTHR31793">
    <property type="entry name" value="4-HYDROXYBENZOYL-COA THIOESTERASE FAMILY MEMBER"/>
    <property type="match status" value="1"/>
</dbReference>
<evidence type="ECO:0000313" key="2">
    <source>
        <dbReference type="Proteomes" id="UP000319818"/>
    </source>
</evidence>
<dbReference type="AlphaFoldDB" id="A0A543FQ98"/>
<dbReference type="Pfam" id="PF13279">
    <property type="entry name" value="4HBT_2"/>
    <property type="match status" value="1"/>
</dbReference>
<evidence type="ECO:0000313" key="1">
    <source>
        <dbReference type="EMBL" id="TQM35987.1"/>
    </source>
</evidence>
<sequence length="143" mass="15994">MTTPFQVRLEVRAYELDTQGHVTTAAYLQYADHTRWKLLEAAGIDLEELRRTGLGPVTLETTVRFVRELRLGHEVDVSCAFDWPGGRTTRVSQELRRADDGSLVAELRSVGGLLDLTARRLVADPGAVWRRLARRPELLGLAG</sequence>
<dbReference type="InterPro" id="IPR050563">
    <property type="entry name" value="4-hydroxybenzoyl-CoA_TE"/>
</dbReference>
<dbReference type="Proteomes" id="UP000319818">
    <property type="component" value="Unassembled WGS sequence"/>
</dbReference>
<organism evidence="1 2">
    <name type="scientific">Pseudonocardia cypriaca</name>
    <dbReference type="NCBI Taxonomy" id="882449"/>
    <lineage>
        <taxon>Bacteria</taxon>
        <taxon>Bacillati</taxon>
        <taxon>Actinomycetota</taxon>
        <taxon>Actinomycetes</taxon>
        <taxon>Pseudonocardiales</taxon>
        <taxon>Pseudonocardiaceae</taxon>
        <taxon>Pseudonocardia</taxon>
    </lineage>
</organism>
<dbReference type="RefSeq" id="WP_142107274.1">
    <property type="nucleotide sequence ID" value="NZ_VFPH01000003.1"/>
</dbReference>
<dbReference type="InterPro" id="IPR029069">
    <property type="entry name" value="HotDog_dom_sf"/>
</dbReference>
<gene>
    <name evidence="1" type="ORF">FB388_7433</name>
</gene>
<keyword evidence="2" id="KW-1185">Reference proteome</keyword>
<dbReference type="CDD" id="cd00586">
    <property type="entry name" value="4HBT"/>
    <property type="match status" value="1"/>
</dbReference>
<keyword evidence="1" id="KW-0378">Hydrolase</keyword>
<dbReference type="PANTHER" id="PTHR31793:SF24">
    <property type="entry name" value="LONG-CHAIN ACYL-COA THIOESTERASE FADM"/>
    <property type="match status" value="1"/>
</dbReference>
<accession>A0A543FQ98</accession>
<dbReference type="Gene3D" id="3.10.129.10">
    <property type="entry name" value="Hotdog Thioesterase"/>
    <property type="match status" value="1"/>
</dbReference>
<dbReference type="OrthoDB" id="3683044at2"/>
<name>A0A543FQ98_9PSEU</name>